<evidence type="ECO:0000313" key="1">
    <source>
        <dbReference type="EMBL" id="KHN82094.1"/>
    </source>
</evidence>
<reference evidence="1 2" key="1">
    <citation type="submission" date="2014-11" db="EMBL/GenBank/DDBJ databases">
        <title>Genetic blueprint of the zoonotic pathogen Toxocara canis.</title>
        <authorList>
            <person name="Zhu X.-Q."/>
            <person name="Korhonen P.K."/>
            <person name="Cai H."/>
            <person name="Young N.D."/>
            <person name="Nejsum P."/>
            <person name="von Samson-Himmelstjerna G."/>
            <person name="Boag P.R."/>
            <person name="Tan P."/>
            <person name="Li Q."/>
            <person name="Min J."/>
            <person name="Yang Y."/>
            <person name="Wang X."/>
            <person name="Fang X."/>
            <person name="Hall R.S."/>
            <person name="Hofmann A."/>
            <person name="Sternberg P.W."/>
            <person name="Jex A.R."/>
            <person name="Gasser R.B."/>
        </authorList>
    </citation>
    <scope>NUCLEOTIDE SEQUENCE [LARGE SCALE GENOMIC DNA]</scope>
    <source>
        <strain evidence="1">PN_DK_2014</strain>
    </source>
</reference>
<dbReference type="Proteomes" id="UP000031036">
    <property type="component" value="Unassembled WGS sequence"/>
</dbReference>
<comment type="caution">
    <text evidence="1">The sequence shown here is derived from an EMBL/GenBank/DDBJ whole genome shotgun (WGS) entry which is preliminary data.</text>
</comment>
<accession>A0A0B2VL17</accession>
<keyword evidence="2" id="KW-1185">Reference proteome</keyword>
<dbReference type="EMBL" id="JPKZ01001412">
    <property type="protein sequence ID" value="KHN82094.1"/>
    <property type="molecule type" value="Genomic_DNA"/>
</dbReference>
<organism evidence="1 2">
    <name type="scientific">Toxocara canis</name>
    <name type="common">Canine roundworm</name>
    <dbReference type="NCBI Taxonomy" id="6265"/>
    <lineage>
        <taxon>Eukaryota</taxon>
        <taxon>Metazoa</taxon>
        <taxon>Ecdysozoa</taxon>
        <taxon>Nematoda</taxon>
        <taxon>Chromadorea</taxon>
        <taxon>Rhabditida</taxon>
        <taxon>Spirurina</taxon>
        <taxon>Ascaridomorpha</taxon>
        <taxon>Ascaridoidea</taxon>
        <taxon>Toxocaridae</taxon>
        <taxon>Toxocara</taxon>
    </lineage>
</organism>
<proteinExistence type="predicted"/>
<name>A0A0B2VL17_TOXCA</name>
<gene>
    <name evidence="1" type="ORF">Tcan_14861</name>
</gene>
<protein>
    <submittedName>
        <fullName evidence="1">Uncharacterized protein</fullName>
    </submittedName>
</protein>
<evidence type="ECO:0000313" key="2">
    <source>
        <dbReference type="Proteomes" id="UP000031036"/>
    </source>
</evidence>
<dbReference type="AlphaFoldDB" id="A0A0B2VL17"/>
<sequence>MRSVVTYTDDVEYKVHRDTSEGDKMFREKAYSSTGSQGAAAEVRMLNYVENLEAEDFKERCDRLPYARFVDEADDGSSEAFHKVVIKPVETHVLGGYYGKVRVQCICDLLTFVANDSNIESS</sequence>